<keyword evidence="3" id="KW-1185">Reference proteome</keyword>
<dbReference type="EMBL" id="CP045483">
    <property type="protein sequence ID" value="QGR19821.1"/>
    <property type="molecule type" value="Genomic_DNA"/>
</dbReference>
<keyword evidence="1" id="KW-0812">Transmembrane</keyword>
<evidence type="ECO:0000256" key="1">
    <source>
        <dbReference type="SAM" id="Phobius"/>
    </source>
</evidence>
<evidence type="ECO:0000313" key="2">
    <source>
        <dbReference type="EMBL" id="QGR19821.1"/>
    </source>
</evidence>
<feature type="transmembrane region" description="Helical" evidence="1">
    <location>
        <begin position="126"/>
        <end position="146"/>
    </location>
</feature>
<accession>A0A650CPQ9</accession>
<dbReference type="Proteomes" id="UP000423396">
    <property type="component" value="Chromosome"/>
</dbReference>
<dbReference type="KEGG" id="sazo:D1868_07405"/>
<proteinExistence type="predicted"/>
<gene>
    <name evidence="2" type="ORF">D1868_07405</name>
</gene>
<organism evidence="2 3">
    <name type="scientific">Stygiolobus azoricus</name>
    <dbReference type="NCBI Taxonomy" id="41675"/>
    <lineage>
        <taxon>Archaea</taxon>
        <taxon>Thermoproteota</taxon>
        <taxon>Thermoprotei</taxon>
        <taxon>Sulfolobales</taxon>
        <taxon>Sulfolobaceae</taxon>
        <taxon>Stygiolobus</taxon>
    </lineage>
</organism>
<protein>
    <submittedName>
        <fullName evidence="2">Uncharacterized protein</fullName>
    </submittedName>
</protein>
<dbReference type="AlphaFoldDB" id="A0A650CPQ9"/>
<feature type="transmembrane region" description="Helical" evidence="1">
    <location>
        <begin position="210"/>
        <end position="228"/>
    </location>
</feature>
<feature type="transmembrane region" description="Helical" evidence="1">
    <location>
        <begin position="158"/>
        <end position="184"/>
    </location>
</feature>
<sequence>MRITNTGALSLIFTTFLFSAVLTSRFLILAELVPLVLLNAFSIERLYAKLLSRKFSKFDYFLVVLNSFPYLFFFTLYLIIPLIFIILAFITSYLKIKIIPTLFGTYAIASLYLPWTAILYEVNIKVFSIFVLWFLYTLTQSLYVEYKIPYRKISKNIVRLAWIISLFFIVYFSLYIPIILLGIIEPSIRFLNPGNKLSSAKDIKTLGRKMARRSMVLMVVIIICEIFIRY</sequence>
<keyword evidence="1" id="KW-0472">Membrane</keyword>
<keyword evidence="1" id="KW-1133">Transmembrane helix</keyword>
<feature type="transmembrane region" description="Helical" evidence="1">
    <location>
        <begin position="70"/>
        <end position="90"/>
    </location>
</feature>
<evidence type="ECO:0000313" key="3">
    <source>
        <dbReference type="Proteomes" id="UP000423396"/>
    </source>
</evidence>
<reference evidence="2 3" key="1">
    <citation type="submission" date="2019-10" db="EMBL/GenBank/DDBJ databases">
        <title>Genome Sequences from Six Type Strain Members of the Archaeal Family Sulfolobaceae: Acidianus ambivalens, Acidianus infernus, Metallosphaera prunae, Stygiolobus azoricus, Sulfolobus metallicus, and Sulfurisphaera ohwakuensis.</title>
        <authorList>
            <person name="Counts J.A."/>
            <person name="Kelly R.M."/>
        </authorList>
    </citation>
    <scope>NUCLEOTIDE SEQUENCE [LARGE SCALE GENOMIC DNA]</scope>
    <source>
        <strain evidence="2 3">FC6</strain>
    </source>
</reference>
<name>A0A650CPQ9_9CREN</name>
<feature type="transmembrane region" description="Helical" evidence="1">
    <location>
        <begin position="102"/>
        <end position="120"/>
    </location>
</feature>